<dbReference type="InterPro" id="IPR029021">
    <property type="entry name" value="Prot-tyrosine_phosphatase-like"/>
</dbReference>
<dbReference type="GO" id="GO:0062026">
    <property type="term" value="P:negative regulation of SCF-dependent proteasomal ubiquitin-dependent catabolic process"/>
    <property type="evidence" value="ECO:0007669"/>
    <property type="project" value="TreeGrafter"/>
</dbReference>
<accession>A0A5N6JMF8</accession>
<protein>
    <recommendedName>
        <fullName evidence="1">Tyrosine-protein phosphatase domain-containing protein</fullName>
    </recommendedName>
</protein>
<dbReference type="InterPro" id="IPR020422">
    <property type="entry name" value="TYR_PHOSPHATASE_DUAL_dom"/>
</dbReference>
<evidence type="ECO:0000313" key="2">
    <source>
        <dbReference type="EMBL" id="KAB8279489.1"/>
    </source>
</evidence>
<dbReference type="PANTHER" id="PTHR46588:SF1">
    <property type="entry name" value="SERINE_THREONINE_TYROSINE-INTERACTING PROTEIN"/>
    <property type="match status" value="1"/>
</dbReference>
<reference evidence="2 3" key="1">
    <citation type="submission" date="2019-04" db="EMBL/GenBank/DDBJ databases">
        <title>Fungal friends and foes A comparative genomics study of 23 Aspergillus species from section Flavi.</title>
        <authorList>
            <consortium name="DOE Joint Genome Institute"/>
            <person name="Kjaerbolling I."/>
            <person name="Vesth T.C."/>
            <person name="Frisvad J.C."/>
            <person name="Nybo J.L."/>
            <person name="Theobald S."/>
            <person name="Kildgaard S."/>
            <person name="Petersen T.I."/>
            <person name="Kuo A."/>
            <person name="Sato A."/>
            <person name="Lyhne E.K."/>
            <person name="Kogle M.E."/>
            <person name="Wiebenga A."/>
            <person name="Kun R.S."/>
            <person name="Lubbers R.J."/>
            <person name="Makela M.R."/>
            <person name="Barry K."/>
            <person name="Chovatia M."/>
            <person name="Clum A."/>
            <person name="Daum C."/>
            <person name="Haridas S."/>
            <person name="He G."/>
            <person name="LaButti K."/>
            <person name="Lipzen A."/>
            <person name="Mondo S."/>
            <person name="Pangilinan J."/>
            <person name="Riley R."/>
            <person name="Salamov A."/>
            <person name="Simmons B.A."/>
            <person name="Magnuson J.K."/>
            <person name="Henrissat B."/>
            <person name="Mortensen U.H."/>
            <person name="Larsen T.O."/>
            <person name="De vries R.P."/>
            <person name="Grigoriev I.V."/>
            <person name="Machida M."/>
            <person name="Baker S.E."/>
            <person name="Andersen M.R."/>
        </authorList>
    </citation>
    <scope>NUCLEOTIDE SEQUENCE [LARGE SCALE GENOMIC DNA]</scope>
    <source>
        <strain evidence="2 3">CBS 117635</strain>
    </source>
</reference>
<dbReference type="GO" id="GO:0005654">
    <property type="term" value="C:nucleoplasm"/>
    <property type="evidence" value="ECO:0007669"/>
    <property type="project" value="TreeGrafter"/>
</dbReference>
<dbReference type="GO" id="GO:0005737">
    <property type="term" value="C:cytoplasm"/>
    <property type="evidence" value="ECO:0007669"/>
    <property type="project" value="TreeGrafter"/>
</dbReference>
<feature type="domain" description="Tyrosine-protein phosphatase" evidence="1">
    <location>
        <begin position="138"/>
        <end position="291"/>
    </location>
</feature>
<organism evidence="2 3">
    <name type="scientific">Aspergillus minisclerotigenes</name>
    <dbReference type="NCBI Taxonomy" id="656917"/>
    <lineage>
        <taxon>Eukaryota</taxon>
        <taxon>Fungi</taxon>
        <taxon>Dikarya</taxon>
        <taxon>Ascomycota</taxon>
        <taxon>Pezizomycotina</taxon>
        <taxon>Eurotiomycetes</taxon>
        <taxon>Eurotiomycetidae</taxon>
        <taxon>Eurotiales</taxon>
        <taxon>Aspergillaceae</taxon>
        <taxon>Aspergillus</taxon>
        <taxon>Aspergillus subgen. Circumdati</taxon>
    </lineage>
</organism>
<dbReference type="GO" id="GO:1990444">
    <property type="term" value="F:F-box domain binding"/>
    <property type="evidence" value="ECO:0007669"/>
    <property type="project" value="TreeGrafter"/>
</dbReference>
<dbReference type="GO" id="GO:0070372">
    <property type="term" value="P:regulation of ERK1 and ERK2 cascade"/>
    <property type="evidence" value="ECO:0007669"/>
    <property type="project" value="TreeGrafter"/>
</dbReference>
<dbReference type="InterPro" id="IPR052449">
    <property type="entry name" value="STYX-Interacting_Phosphatase"/>
</dbReference>
<evidence type="ECO:0000313" key="3">
    <source>
        <dbReference type="Proteomes" id="UP000326289"/>
    </source>
</evidence>
<dbReference type="SMART" id="SM00195">
    <property type="entry name" value="DSPc"/>
    <property type="match status" value="1"/>
</dbReference>
<proteinExistence type="predicted"/>
<gene>
    <name evidence="2" type="ORF">BDV30DRAFT_201693</name>
</gene>
<dbReference type="PANTHER" id="PTHR46588">
    <property type="entry name" value="SERINE/THREONINE/TYROSINE-INTERACTING PROTEIN"/>
    <property type="match status" value="1"/>
</dbReference>
<evidence type="ECO:0000259" key="1">
    <source>
        <dbReference type="SMART" id="SM00195"/>
    </source>
</evidence>
<dbReference type="AlphaFoldDB" id="A0A5N6JMF8"/>
<dbReference type="SUPFAM" id="SSF52799">
    <property type="entry name" value="(Phosphotyrosine protein) phosphatases II"/>
    <property type="match status" value="1"/>
</dbReference>
<dbReference type="Gene3D" id="3.90.190.10">
    <property type="entry name" value="Protein tyrosine phosphatase superfamily"/>
    <property type="match status" value="1"/>
</dbReference>
<keyword evidence="3" id="KW-1185">Reference proteome</keyword>
<name>A0A5N6JMF8_9EURO</name>
<dbReference type="Proteomes" id="UP000326289">
    <property type="component" value="Unassembled WGS sequence"/>
</dbReference>
<sequence length="358" mass="40757">MKITLCTISYWHYVDWPAPDGFLTKYNLNLKHLLPVQTEAQENMAHSSPFTEVPMSQQTDSPYVRTQQYTRGAGKLLQPPAVPMQAEWSLPHLDPVTSATHIFPEGEFVPHGFFEKIGPEWFVPETEQKEWKYYMRREAQKILPFLYLGQYASVKDRHWLKGQGFTLLLAIRDERFPHICGKNAAAELGIEAATFAVPRIQDFVSIGSHVIQTINDHISSSHTPVSNEWPYKKVFVFCETGNGYSGLALVAYLMVMLNLKLQHALAAVHMQRLSVEADEPSRQMLASFESIVIAKRNVEEARRVATEGTSLMVPTRTVCKKRSFTDRDEDEAMEDIMDIGADEHAAFDRKPVAPFQDR</sequence>
<dbReference type="CDD" id="cd14498">
    <property type="entry name" value="DSP"/>
    <property type="match status" value="1"/>
</dbReference>
<dbReference type="EMBL" id="ML732764">
    <property type="protein sequence ID" value="KAB8279489.1"/>
    <property type="molecule type" value="Genomic_DNA"/>
</dbReference>